<protein>
    <submittedName>
        <fullName evidence="1">Uncharacterized protein</fullName>
    </submittedName>
</protein>
<organism evidence="1 2">
    <name type="scientific">Paralvinella palmiformis</name>
    <dbReference type="NCBI Taxonomy" id="53620"/>
    <lineage>
        <taxon>Eukaryota</taxon>
        <taxon>Metazoa</taxon>
        <taxon>Spiralia</taxon>
        <taxon>Lophotrochozoa</taxon>
        <taxon>Annelida</taxon>
        <taxon>Polychaeta</taxon>
        <taxon>Sedentaria</taxon>
        <taxon>Canalipalpata</taxon>
        <taxon>Terebellida</taxon>
        <taxon>Terebelliformia</taxon>
        <taxon>Alvinellidae</taxon>
        <taxon>Paralvinella</taxon>
    </lineage>
</organism>
<reference evidence="1" key="1">
    <citation type="journal article" date="2023" name="Mol. Biol. Evol.">
        <title>Third-Generation Sequencing Reveals the Adaptive Role of the Epigenome in Three Deep-Sea Polychaetes.</title>
        <authorList>
            <person name="Perez M."/>
            <person name="Aroh O."/>
            <person name="Sun Y."/>
            <person name="Lan Y."/>
            <person name="Juniper S.K."/>
            <person name="Young C.R."/>
            <person name="Angers B."/>
            <person name="Qian P.Y."/>
        </authorList>
    </citation>
    <scope>NUCLEOTIDE SEQUENCE</scope>
    <source>
        <strain evidence="1">P08H-3</strain>
    </source>
</reference>
<evidence type="ECO:0000313" key="2">
    <source>
        <dbReference type="Proteomes" id="UP001208570"/>
    </source>
</evidence>
<name>A0AAD9IXZ3_9ANNE</name>
<sequence>MSGSLRKLLMIDDADRCSTATCVHKDHFQDRSGSRKVCERIRFTKFGTLSARCHVYIVTWQVIKAAMLSWLLSCSPFRSSSTNFSGCDAPVPAPPTTAPPSDQDNCKCECDR</sequence>
<gene>
    <name evidence="1" type="ORF">LSH36_916g00062</name>
</gene>
<dbReference type="Proteomes" id="UP001208570">
    <property type="component" value="Unassembled WGS sequence"/>
</dbReference>
<comment type="caution">
    <text evidence="1">The sequence shown here is derived from an EMBL/GenBank/DDBJ whole genome shotgun (WGS) entry which is preliminary data.</text>
</comment>
<accession>A0AAD9IXZ3</accession>
<dbReference type="EMBL" id="JAODUP010000916">
    <property type="protein sequence ID" value="KAK2142759.1"/>
    <property type="molecule type" value="Genomic_DNA"/>
</dbReference>
<dbReference type="AlphaFoldDB" id="A0AAD9IXZ3"/>
<evidence type="ECO:0000313" key="1">
    <source>
        <dbReference type="EMBL" id="KAK2142759.1"/>
    </source>
</evidence>
<keyword evidence="2" id="KW-1185">Reference proteome</keyword>
<proteinExistence type="predicted"/>